<dbReference type="InterPro" id="IPR003856">
    <property type="entry name" value="LPS_length_determ_N"/>
</dbReference>
<evidence type="ECO:0000259" key="7">
    <source>
        <dbReference type="Pfam" id="PF02706"/>
    </source>
</evidence>
<dbReference type="AlphaFoldDB" id="A0A1H4FSQ2"/>
<keyword evidence="2 6" id="KW-1003">Cell membrane</keyword>
<dbReference type="Proteomes" id="UP000187280">
    <property type="component" value="Unassembled WGS sequence"/>
</dbReference>
<dbReference type="GO" id="GO:0005886">
    <property type="term" value="C:plasma membrane"/>
    <property type="evidence" value="ECO:0007669"/>
    <property type="project" value="UniProtKB-SubCell"/>
</dbReference>
<dbReference type="PANTHER" id="PTHR32309">
    <property type="entry name" value="TYROSINE-PROTEIN KINASE"/>
    <property type="match status" value="1"/>
</dbReference>
<reference evidence="8 9" key="1">
    <citation type="submission" date="2016-10" db="EMBL/GenBank/DDBJ databases">
        <authorList>
            <person name="de Groot N.N."/>
        </authorList>
    </citation>
    <scope>NUCLEOTIDE SEQUENCE [LARGE SCALE GENOMIC DNA]</scope>
    <source>
        <strain evidence="8 9">ATCC 29281</strain>
    </source>
</reference>
<dbReference type="RefSeq" id="WP_026743725.1">
    <property type="nucleotide sequence ID" value="NZ_FNQS01000015.1"/>
</dbReference>
<keyword evidence="9" id="KW-1185">Reference proteome</keyword>
<dbReference type="InterPro" id="IPR050445">
    <property type="entry name" value="Bact_polysacc_biosynth/exp"/>
</dbReference>
<dbReference type="InterPro" id="IPR032895">
    <property type="entry name" value="WzzE"/>
</dbReference>
<dbReference type="STRING" id="71657.SAMN02982996_03221"/>
<dbReference type="GO" id="GO:0004713">
    <property type="term" value="F:protein tyrosine kinase activity"/>
    <property type="evidence" value="ECO:0007669"/>
    <property type="project" value="TreeGrafter"/>
</dbReference>
<dbReference type="Pfam" id="PF02706">
    <property type="entry name" value="Wzz"/>
    <property type="match status" value="1"/>
</dbReference>
<evidence type="ECO:0000256" key="3">
    <source>
        <dbReference type="ARBA" id="ARBA00022692"/>
    </source>
</evidence>
<keyword evidence="4 6" id="KW-1133">Transmembrane helix</keyword>
<evidence type="ECO:0000256" key="5">
    <source>
        <dbReference type="ARBA" id="ARBA00023136"/>
    </source>
</evidence>
<comment type="subunit">
    <text evidence="6">Probably part of a complex composed of WzxE, WzyE and WzzE.</text>
</comment>
<dbReference type="EMBL" id="FNQS01000015">
    <property type="protein sequence ID" value="SEB00379.1"/>
    <property type="molecule type" value="Genomic_DNA"/>
</dbReference>
<keyword evidence="6" id="KW-0997">Cell inner membrane</keyword>
<comment type="function">
    <text evidence="6">Modulates the polysaccharide chain length of enterobacterial common antigen (ECA).</text>
</comment>
<dbReference type="eggNOG" id="COG3765">
    <property type="taxonomic scope" value="Bacteria"/>
</dbReference>
<feature type="transmembrane region" description="Helical" evidence="6">
    <location>
        <begin position="324"/>
        <end position="344"/>
    </location>
</feature>
<protein>
    <recommendedName>
        <fullName evidence="6">ECA polysaccharide chain length modulation protein</fullName>
    </recommendedName>
</protein>
<comment type="subcellular location">
    <subcellularLocation>
        <location evidence="6">Cell inner membrane</location>
        <topology evidence="6">Multi-pass membrane protein</topology>
    </subcellularLocation>
    <subcellularLocation>
        <location evidence="1">Cell membrane</location>
        <topology evidence="1">Multi-pass membrane protein</topology>
    </subcellularLocation>
</comment>
<dbReference type="SUPFAM" id="SSF160355">
    <property type="entry name" value="Bacterial polysaccharide co-polymerase-like"/>
    <property type="match status" value="1"/>
</dbReference>
<dbReference type="NCBIfam" id="NF008645">
    <property type="entry name" value="PRK11638.1"/>
    <property type="match status" value="1"/>
</dbReference>
<dbReference type="GO" id="GO:0009246">
    <property type="term" value="P:enterobacterial common antigen biosynthetic process"/>
    <property type="evidence" value="ECO:0007669"/>
    <property type="project" value="UniProtKB-UniRule"/>
</dbReference>
<gene>
    <name evidence="6" type="primary">wzzE</name>
    <name evidence="8" type="ORF">SAMN02982996_03221</name>
</gene>
<name>A0A1H4FSQ2_9GAMM</name>
<dbReference type="PANTHER" id="PTHR32309:SF16">
    <property type="entry name" value="ECA POLYSACCHARIDE CHAIN LENGTH MODULATION PROTEIN"/>
    <property type="match status" value="1"/>
</dbReference>
<evidence type="ECO:0000256" key="6">
    <source>
        <dbReference type="HAMAP-Rule" id="MF_02025"/>
    </source>
</evidence>
<evidence type="ECO:0000256" key="2">
    <source>
        <dbReference type="ARBA" id="ARBA00022475"/>
    </source>
</evidence>
<evidence type="ECO:0000313" key="8">
    <source>
        <dbReference type="EMBL" id="SEB00379.1"/>
    </source>
</evidence>
<dbReference type="GeneID" id="97766053"/>
<sequence length="347" mass="39104">MSTENHVVRQNQWDNELDVRSLFQALWQGKRWIAGSAILFAALAMLYAWLAPQEWSATAITDKPTVNMLGGFYSQQQFLRNLDAKSFATPPAEQPPITAEAYAEFVMQTAAYDTRRDFWLQSAYYRAHQKGDTRADAALLDELVNQIQFTPYDEAKKTNDSVKLTAETSADANVLLRQYIAFASQRAASHLNEALDGAWAARTVFMRSQIKQQESVAKAAYDRELHAVELALQAARQQGIRHNAAETPANELPPSELFLLGVPMLQARLELLQAGGPQYDSDYDRNRALLNTLLVGPVVEKQFQTYRYLRTPEEPVKRDSPRRLLLLVMWSSMGLVIGAGVALARRR</sequence>
<proteinExistence type="inferred from homology"/>
<feature type="domain" description="Polysaccharide chain length determinant N-terminal" evidence="7">
    <location>
        <begin position="15"/>
        <end position="85"/>
    </location>
</feature>
<keyword evidence="3 6" id="KW-0812">Transmembrane</keyword>
<comment type="similarity">
    <text evidence="6">Belongs to the WzzB/Cld/Rol family.</text>
</comment>
<comment type="pathway">
    <text evidence="6">Bacterial outer membrane biogenesis; enterobacterial common antigen biosynthesis.</text>
</comment>
<keyword evidence="5 6" id="KW-0472">Membrane</keyword>
<evidence type="ECO:0000256" key="4">
    <source>
        <dbReference type="ARBA" id="ARBA00022989"/>
    </source>
</evidence>
<accession>A0A1H4FSQ2</accession>
<organism evidence="8 9">
    <name type="scientific">Lonsdalea quercina</name>
    <dbReference type="NCBI Taxonomy" id="71657"/>
    <lineage>
        <taxon>Bacteria</taxon>
        <taxon>Pseudomonadati</taxon>
        <taxon>Pseudomonadota</taxon>
        <taxon>Gammaproteobacteria</taxon>
        <taxon>Enterobacterales</taxon>
        <taxon>Pectobacteriaceae</taxon>
        <taxon>Lonsdalea</taxon>
    </lineage>
</organism>
<dbReference type="HAMAP" id="MF_02025">
    <property type="entry name" value="WzzE"/>
    <property type="match status" value="1"/>
</dbReference>
<dbReference type="Gene3D" id="3.30.1890.10">
    <property type="entry name" value="FepE-like"/>
    <property type="match status" value="1"/>
</dbReference>
<evidence type="ECO:0000256" key="1">
    <source>
        <dbReference type="ARBA" id="ARBA00004651"/>
    </source>
</evidence>
<feature type="transmembrane region" description="Helical" evidence="6">
    <location>
        <begin position="32"/>
        <end position="50"/>
    </location>
</feature>
<dbReference type="UniPathway" id="UPA00566"/>
<evidence type="ECO:0000313" key="9">
    <source>
        <dbReference type="Proteomes" id="UP000187280"/>
    </source>
</evidence>